<dbReference type="GO" id="GO:0005242">
    <property type="term" value="F:inward rectifier potassium channel activity"/>
    <property type="evidence" value="ECO:0007669"/>
    <property type="project" value="TreeGrafter"/>
</dbReference>
<feature type="transmembrane region" description="Helical" evidence="5">
    <location>
        <begin position="128"/>
        <end position="146"/>
    </location>
</feature>
<dbReference type="AlphaFoldDB" id="A0A7R8YMH7"/>
<dbReference type="OrthoDB" id="432483at2759"/>
<dbReference type="SUPFAM" id="SSF81324">
    <property type="entry name" value="Voltage-gated potassium channels"/>
    <property type="match status" value="1"/>
</dbReference>
<dbReference type="Gene3D" id="1.10.287.70">
    <property type="match status" value="1"/>
</dbReference>
<evidence type="ECO:0000313" key="8">
    <source>
        <dbReference type="Proteomes" id="UP000594454"/>
    </source>
</evidence>
<dbReference type="InterPro" id="IPR005821">
    <property type="entry name" value="Ion_trans_dom"/>
</dbReference>
<keyword evidence="2 5" id="KW-0812">Transmembrane</keyword>
<protein>
    <recommendedName>
        <fullName evidence="6">Ion transport domain-containing protein</fullName>
    </recommendedName>
</protein>
<dbReference type="GO" id="GO:0005886">
    <property type="term" value="C:plasma membrane"/>
    <property type="evidence" value="ECO:0007669"/>
    <property type="project" value="TreeGrafter"/>
</dbReference>
<dbReference type="PRINTS" id="PR01463">
    <property type="entry name" value="EAGCHANLFMLY"/>
</dbReference>
<accession>A0A7R8YMH7</accession>
<dbReference type="Proteomes" id="UP000594454">
    <property type="component" value="Chromosome 1"/>
</dbReference>
<evidence type="ECO:0000256" key="1">
    <source>
        <dbReference type="ARBA" id="ARBA00004141"/>
    </source>
</evidence>
<dbReference type="EMBL" id="LR899009">
    <property type="protein sequence ID" value="CAD7078196.1"/>
    <property type="molecule type" value="Genomic_DNA"/>
</dbReference>
<sequence length="244" mass="27420">MATEKWSSVRLSTDSKTKVKIENHISVNSNLNLNGFGNEPKTKTAANLGKEVLSLGADVLPEYKMQSPSVHKWTILHYSPFKAVWDWIILILVMYTAIFTPYVAAFLLGEPDYNQRRNNKYLNSDPIVIIDLIVDVTFVIDILINFRTTFVNGQDEVVSHPGRIAVHYLSGWFLIDLVAAIPFDLLLVGSDTDEVSKVDVGNQLTKEMTVLFKNVIVLLNAKLAKGNSVIRQNQHLQLPPLVLF</sequence>
<feature type="transmembrane region" description="Helical" evidence="5">
    <location>
        <begin position="166"/>
        <end position="187"/>
    </location>
</feature>
<feature type="transmembrane region" description="Helical" evidence="5">
    <location>
        <begin position="87"/>
        <end position="108"/>
    </location>
</feature>
<dbReference type="Pfam" id="PF00520">
    <property type="entry name" value="Ion_trans"/>
    <property type="match status" value="1"/>
</dbReference>
<comment type="subcellular location">
    <subcellularLocation>
        <location evidence="1">Membrane</location>
        <topology evidence="1">Multi-pass membrane protein</topology>
    </subcellularLocation>
</comment>
<gene>
    <name evidence="7" type="ORF">HERILL_LOCUS1479</name>
</gene>
<proteinExistence type="predicted"/>
<dbReference type="PANTHER" id="PTHR10217">
    <property type="entry name" value="VOLTAGE AND LIGAND GATED POTASSIUM CHANNEL"/>
    <property type="match status" value="1"/>
</dbReference>
<keyword evidence="3 5" id="KW-1133">Transmembrane helix</keyword>
<dbReference type="PANTHER" id="PTHR10217:SF548">
    <property type="entry name" value="GH12235P"/>
    <property type="match status" value="1"/>
</dbReference>
<evidence type="ECO:0000259" key="6">
    <source>
        <dbReference type="Pfam" id="PF00520"/>
    </source>
</evidence>
<feature type="domain" description="Ion transport" evidence="6">
    <location>
        <begin position="84"/>
        <end position="189"/>
    </location>
</feature>
<evidence type="ECO:0000313" key="7">
    <source>
        <dbReference type="EMBL" id="CAD7078196.1"/>
    </source>
</evidence>
<keyword evidence="4 5" id="KW-0472">Membrane</keyword>
<reference evidence="7 8" key="1">
    <citation type="submission" date="2020-11" db="EMBL/GenBank/DDBJ databases">
        <authorList>
            <person name="Wallbank WR R."/>
            <person name="Pardo Diaz C."/>
            <person name="Kozak K."/>
            <person name="Martin S."/>
            <person name="Jiggins C."/>
            <person name="Moest M."/>
            <person name="Warren A I."/>
            <person name="Generalovic N T."/>
            <person name="Byers J.R.P. K."/>
            <person name="Montejo-Kovacevich G."/>
            <person name="Yen C E."/>
        </authorList>
    </citation>
    <scope>NUCLEOTIDE SEQUENCE [LARGE SCALE GENOMIC DNA]</scope>
</reference>
<dbReference type="InterPro" id="IPR050818">
    <property type="entry name" value="KCNH_animal-type"/>
</dbReference>
<evidence type="ECO:0000256" key="2">
    <source>
        <dbReference type="ARBA" id="ARBA00022692"/>
    </source>
</evidence>
<dbReference type="GO" id="GO:0042391">
    <property type="term" value="P:regulation of membrane potential"/>
    <property type="evidence" value="ECO:0007669"/>
    <property type="project" value="TreeGrafter"/>
</dbReference>
<organism evidence="7 8">
    <name type="scientific">Hermetia illucens</name>
    <name type="common">Black soldier fly</name>
    <dbReference type="NCBI Taxonomy" id="343691"/>
    <lineage>
        <taxon>Eukaryota</taxon>
        <taxon>Metazoa</taxon>
        <taxon>Ecdysozoa</taxon>
        <taxon>Arthropoda</taxon>
        <taxon>Hexapoda</taxon>
        <taxon>Insecta</taxon>
        <taxon>Pterygota</taxon>
        <taxon>Neoptera</taxon>
        <taxon>Endopterygota</taxon>
        <taxon>Diptera</taxon>
        <taxon>Brachycera</taxon>
        <taxon>Stratiomyomorpha</taxon>
        <taxon>Stratiomyidae</taxon>
        <taxon>Hermetiinae</taxon>
        <taxon>Hermetia</taxon>
    </lineage>
</organism>
<evidence type="ECO:0000256" key="3">
    <source>
        <dbReference type="ARBA" id="ARBA00022989"/>
    </source>
</evidence>
<evidence type="ECO:0000256" key="4">
    <source>
        <dbReference type="ARBA" id="ARBA00023136"/>
    </source>
</evidence>
<dbReference type="InterPro" id="IPR003938">
    <property type="entry name" value="K_chnl_volt-dep_EAG/ELK/ERG"/>
</dbReference>
<name>A0A7R8YMH7_HERIL</name>
<keyword evidence="8" id="KW-1185">Reference proteome</keyword>
<dbReference type="InParanoid" id="A0A7R8YMH7"/>
<evidence type="ECO:0000256" key="5">
    <source>
        <dbReference type="SAM" id="Phobius"/>
    </source>
</evidence>